<evidence type="ECO:0000256" key="1">
    <source>
        <dbReference type="ARBA" id="ARBA00022737"/>
    </source>
</evidence>
<dbReference type="EMBL" id="JH818449">
    <property type="protein sequence ID" value="EKC30675.1"/>
    <property type="molecule type" value="Genomic_DNA"/>
</dbReference>
<name>K1QPB6_MAGGI</name>
<dbReference type="InterPro" id="IPR007110">
    <property type="entry name" value="Ig-like_dom"/>
</dbReference>
<dbReference type="InParanoid" id="K1QPB6"/>
<dbReference type="SMART" id="SM00060">
    <property type="entry name" value="FN3"/>
    <property type="match status" value="3"/>
</dbReference>
<sequence>MYACPVLILYPSFLYATFGRRVNFTGKVEAKLEYPIEGLWQRLQHGVLLKSINQDEKKYLDTNALAPSQLVINNVNFDDEGEYRLQVRISTGWCSSNTVRLQHVYGKKLHLKWTVPINNTRVDSYYITISDQHSTIITSYPSSNDLEVSTRLQPGTNYTVTLYAKSYGSYSPQYTEEIQTLRTPLLTINPSGWPDIPYLSNLEIQCIIRNISDFPPTLETKWQRNKLDVNISDAMYNGSSLDLINPKLVINRIDFDRDDDVRYQCMAQNSEGWGSSLSDIRIDVKGRNYLQAQSVGIQSTTCDISITWNHPYQHADLVTGYEVYLQEKTENSWKSSEKIYAGNSTSYTSPCTLQSGRLYRISIRSLVLLSNPMQTITVETSFYKTILEPRKPGAIVTNLSNFSADGVHLVWEESDGFVNRYIVRIDDHEQETLDKKPTIDWDQLLLPDTLYNVTITAISYGFTTNDYHFYGRRLSLPAASFILTTKSQYTGKAFLSYGDGDYKLTGDDVTSPALRSPTTVYIGDGTEDGFNYVVIGTNGVIGLGETFNSGSIHAMDSKHVKKRQILCPFWTDLASKDNVGKVYYNTYRRGKDRASVDSAFMEKADGIVKKYFKDLKYFKATWLVKVTWENMTLYGHKEQRDVAFNVRMFMYYKVQQ</sequence>
<dbReference type="HOGENOM" id="CLU_418118_0_0_1"/>
<dbReference type="SUPFAM" id="SSF49265">
    <property type="entry name" value="Fibronectin type III"/>
    <property type="match status" value="2"/>
</dbReference>
<gene>
    <name evidence="2" type="ORF">CGI_10017444</name>
</gene>
<dbReference type="AlphaFoldDB" id="K1QPB6"/>
<dbReference type="SUPFAM" id="SSF48726">
    <property type="entry name" value="Immunoglobulin"/>
    <property type="match status" value="1"/>
</dbReference>
<dbReference type="InterPro" id="IPR036179">
    <property type="entry name" value="Ig-like_dom_sf"/>
</dbReference>
<dbReference type="InterPro" id="IPR003961">
    <property type="entry name" value="FN3_dom"/>
</dbReference>
<dbReference type="CDD" id="cd00063">
    <property type="entry name" value="FN3"/>
    <property type="match status" value="2"/>
</dbReference>
<dbReference type="InterPro" id="IPR050991">
    <property type="entry name" value="ECM_Regulatory_Proteins"/>
</dbReference>
<evidence type="ECO:0000313" key="2">
    <source>
        <dbReference type="EMBL" id="EKC30675.1"/>
    </source>
</evidence>
<dbReference type="InterPro" id="IPR036116">
    <property type="entry name" value="FN3_sf"/>
</dbReference>
<dbReference type="Pfam" id="PF06119">
    <property type="entry name" value="NIDO"/>
    <property type="match status" value="1"/>
</dbReference>
<proteinExistence type="predicted"/>
<dbReference type="PANTHER" id="PTHR46708:SF2">
    <property type="entry name" value="FIBRONECTIN TYPE-III DOMAIN-CONTAINING PROTEIN"/>
    <property type="match status" value="1"/>
</dbReference>
<dbReference type="InterPro" id="IPR003886">
    <property type="entry name" value="NIDO_dom"/>
</dbReference>
<protein>
    <submittedName>
        <fullName evidence="2">Alpha-tectorin</fullName>
    </submittedName>
</protein>
<reference evidence="2" key="1">
    <citation type="journal article" date="2012" name="Nature">
        <title>The oyster genome reveals stress adaptation and complexity of shell formation.</title>
        <authorList>
            <person name="Zhang G."/>
            <person name="Fang X."/>
            <person name="Guo X."/>
            <person name="Li L."/>
            <person name="Luo R."/>
            <person name="Xu F."/>
            <person name="Yang P."/>
            <person name="Zhang L."/>
            <person name="Wang X."/>
            <person name="Qi H."/>
            <person name="Xiong Z."/>
            <person name="Que H."/>
            <person name="Xie Y."/>
            <person name="Holland P.W."/>
            <person name="Paps J."/>
            <person name="Zhu Y."/>
            <person name="Wu F."/>
            <person name="Chen Y."/>
            <person name="Wang J."/>
            <person name="Peng C."/>
            <person name="Meng J."/>
            <person name="Yang L."/>
            <person name="Liu J."/>
            <person name="Wen B."/>
            <person name="Zhang N."/>
            <person name="Huang Z."/>
            <person name="Zhu Q."/>
            <person name="Feng Y."/>
            <person name="Mount A."/>
            <person name="Hedgecock D."/>
            <person name="Xu Z."/>
            <person name="Liu Y."/>
            <person name="Domazet-Loso T."/>
            <person name="Du Y."/>
            <person name="Sun X."/>
            <person name="Zhang S."/>
            <person name="Liu B."/>
            <person name="Cheng P."/>
            <person name="Jiang X."/>
            <person name="Li J."/>
            <person name="Fan D."/>
            <person name="Wang W."/>
            <person name="Fu W."/>
            <person name="Wang T."/>
            <person name="Wang B."/>
            <person name="Zhang J."/>
            <person name="Peng Z."/>
            <person name="Li Y."/>
            <person name="Li N."/>
            <person name="Wang J."/>
            <person name="Chen M."/>
            <person name="He Y."/>
            <person name="Tan F."/>
            <person name="Song X."/>
            <person name="Zheng Q."/>
            <person name="Huang R."/>
            <person name="Yang H."/>
            <person name="Du X."/>
            <person name="Chen L."/>
            <person name="Yang M."/>
            <person name="Gaffney P.M."/>
            <person name="Wang S."/>
            <person name="Luo L."/>
            <person name="She Z."/>
            <person name="Ming Y."/>
            <person name="Huang W."/>
            <person name="Zhang S."/>
            <person name="Huang B."/>
            <person name="Zhang Y."/>
            <person name="Qu T."/>
            <person name="Ni P."/>
            <person name="Miao G."/>
            <person name="Wang J."/>
            <person name="Wang Q."/>
            <person name="Steinberg C.E."/>
            <person name="Wang H."/>
            <person name="Li N."/>
            <person name="Qian L."/>
            <person name="Zhang G."/>
            <person name="Li Y."/>
            <person name="Yang H."/>
            <person name="Liu X."/>
            <person name="Wang J."/>
            <person name="Yin Y."/>
            <person name="Wang J."/>
        </authorList>
    </citation>
    <scope>NUCLEOTIDE SEQUENCE [LARGE SCALE GENOMIC DNA]</scope>
    <source>
        <strain evidence="2">05x7-T-G4-1.051#20</strain>
    </source>
</reference>
<dbReference type="Pfam" id="PF00041">
    <property type="entry name" value="fn3"/>
    <property type="match status" value="1"/>
</dbReference>
<dbReference type="PROSITE" id="PS50853">
    <property type="entry name" value="FN3"/>
    <property type="match status" value="1"/>
</dbReference>
<dbReference type="GO" id="GO:0007160">
    <property type="term" value="P:cell-matrix adhesion"/>
    <property type="evidence" value="ECO:0007669"/>
    <property type="project" value="InterPro"/>
</dbReference>
<organism evidence="2">
    <name type="scientific">Magallana gigas</name>
    <name type="common">Pacific oyster</name>
    <name type="synonym">Crassostrea gigas</name>
    <dbReference type="NCBI Taxonomy" id="29159"/>
    <lineage>
        <taxon>Eukaryota</taxon>
        <taxon>Metazoa</taxon>
        <taxon>Spiralia</taxon>
        <taxon>Lophotrochozoa</taxon>
        <taxon>Mollusca</taxon>
        <taxon>Bivalvia</taxon>
        <taxon>Autobranchia</taxon>
        <taxon>Pteriomorphia</taxon>
        <taxon>Ostreida</taxon>
        <taxon>Ostreoidea</taxon>
        <taxon>Ostreidae</taxon>
        <taxon>Magallana</taxon>
    </lineage>
</organism>
<dbReference type="PANTHER" id="PTHR46708">
    <property type="entry name" value="TENASCIN"/>
    <property type="match status" value="1"/>
</dbReference>
<keyword evidence="1" id="KW-0677">Repeat</keyword>
<dbReference type="Gene3D" id="2.60.40.10">
    <property type="entry name" value="Immunoglobulins"/>
    <property type="match status" value="3"/>
</dbReference>
<accession>K1QPB6</accession>
<dbReference type="PROSITE" id="PS50835">
    <property type="entry name" value="IG_LIKE"/>
    <property type="match status" value="1"/>
</dbReference>
<dbReference type="InterPro" id="IPR013783">
    <property type="entry name" value="Ig-like_fold"/>
</dbReference>